<dbReference type="AlphaFoldDB" id="A0A0C2I8T4"/>
<keyword evidence="3" id="KW-0479">Metal-binding</keyword>
<evidence type="ECO:0000313" key="6">
    <source>
        <dbReference type="Proteomes" id="UP000031535"/>
    </source>
</evidence>
<comment type="caution">
    <text evidence="5">The sequence shown here is derived from an EMBL/GenBank/DDBJ whole genome shotgun (WGS) entry which is preliminary data.</text>
</comment>
<feature type="chain" id="PRO_5002150201" evidence="4">
    <location>
        <begin position="32"/>
        <end position="341"/>
    </location>
</feature>
<dbReference type="PANTHER" id="PTHR30006">
    <property type="entry name" value="THIAMINE-BINDING PERIPLASMIC PROTEIN-RELATED"/>
    <property type="match status" value="1"/>
</dbReference>
<keyword evidence="3" id="KW-0408">Iron</keyword>
<proteinExistence type="inferred from homology"/>
<dbReference type="OrthoDB" id="9769567at2"/>
<dbReference type="PANTHER" id="PTHR30006:SF15">
    <property type="entry name" value="IRON-UTILIZATION PERIPLASMIC PROTEIN"/>
    <property type="match status" value="1"/>
</dbReference>
<dbReference type="RefSeq" id="WP_040067913.1">
    <property type="nucleotide sequence ID" value="NZ_JXDG01000037.1"/>
</dbReference>
<evidence type="ECO:0000256" key="4">
    <source>
        <dbReference type="SAM" id="SignalP"/>
    </source>
</evidence>
<feature type="binding site" evidence="3">
    <location>
        <position position="225"/>
    </location>
    <ligand>
        <name>Fe cation</name>
        <dbReference type="ChEBI" id="CHEBI:24875"/>
    </ligand>
</feature>
<reference evidence="5 6" key="1">
    <citation type="submission" date="2015-01" db="EMBL/GenBank/DDBJ databases">
        <title>Complete genome of Pseudomonas batumici UCM B-321 producer of the batumin antibiotic with strong antistaphilococcal and potential anticancer activity.</title>
        <authorList>
            <person name="Klochko V.V."/>
            <person name="Zelena L.B."/>
            <person name="Elena K.A."/>
            <person name="Reva O.N."/>
        </authorList>
    </citation>
    <scope>NUCLEOTIDE SEQUENCE [LARGE SCALE GENOMIC DNA]</scope>
    <source>
        <strain evidence="5 6">UCM B-321</strain>
    </source>
</reference>
<evidence type="ECO:0000256" key="3">
    <source>
        <dbReference type="PIRSR" id="PIRSR002825-1"/>
    </source>
</evidence>
<dbReference type="InterPro" id="IPR006059">
    <property type="entry name" value="SBP"/>
</dbReference>
<name>A0A0C2I8T4_9PSED</name>
<dbReference type="GO" id="GO:0046872">
    <property type="term" value="F:metal ion binding"/>
    <property type="evidence" value="ECO:0007669"/>
    <property type="project" value="UniProtKB-KW"/>
</dbReference>
<comment type="similarity">
    <text evidence="1">Belongs to the bacterial solute-binding protein 1 family.</text>
</comment>
<dbReference type="CDD" id="cd13543">
    <property type="entry name" value="PBP2_Fbp"/>
    <property type="match status" value="1"/>
</dbReference>
<feature type="signal peptide" evidence="4">
    <location>
        <begin position="1"/>
        <end position="31"/>
    </location>
</feature>
<evidence type="ECO:0000313" key="5">
    <source>
        <dbReference type="EMBL" id="KIH83405.1"/>
    </source>
</evidence>
<keyword evidence="2 4" id="KW-0732">Signal</keyword>
<gene>
    <name evidence="5" type="ORF">UCMB321_2901</name>
</gene>
<accession>A0A0C2I8T4</accession>
<sequence length="341" mass="36405">MSFKVFNNRLPRTFQFACLAAALLTGGVSQAASLTLYSAQHEQTVNLLVKDFEKQTGISVKVRTGEGPELAAQLLAEGSASPADVYFTSNSPELMLLEEKGVLEKVQPSTLSTIPARYNSPSGDWVGVVARENVLIYNTKLSKPGELPSSLLDLADPAWKGKLAIAPADGDFLPLVSAVLAMKGEAATLQWLKGLRSNSQIFNDNEGVTAAVNRGAVATGIINNYYWARLHTELGDKGTHSALYHFANGDVGGLINVSGAAVLKTTHNQDASHQFLAYLTGESAQQLMAQSKVTYEYPLRAGVAPDPLLTPFSQLAPPALDMKTLGDDSHAVKLLRQAGLL</sequence>
<dbReference type="GO" id="GO:0030288">
    <property type="term" value="C:outer membrane-bounded periplasmic space"/>
    <property type="evidence" value="ECO:0007669"/>
    <property type="project" value="TreeGrafter"/>
</dbReference>
<dbReference type="InterPro" id="IPR026045">
    <property type="entry name" value="Ferric-bd"/>
</dbReference>
<evidence type="ECO:0000256" key="1">
    <source>
        <dbReference type="ARBA" id="ARBA00008520"/>
    </source>
</evidence>
<dbReference type="STRING" id="226910.UCMB321_2901"/>
<dbReference type="Gene3D" id="3.40.190.10">
    <property type="entry name" value="Periplasmic binding protein-like II"/>
    <property type="match status" value="2"/>
</dbReference>
<feature type="binding site" evidence="3">
    <location>
        <position position="41"/>
    </location>
    <ligand>
        <name>Fe cation</name>
        <dbReference type="ChEBI" id="CHEBI:24875"/>
    </ligand>
</feature>
<dbReference type="EMBL" id="JXDG01000037">
    <property type="protein sequence ID" value="KIH83405.1"/>
    <property type="molecule type" value="Genomic_DNA"/>
</dbReference>
<dbReference type="PIRSF" id="PIRSF002825">
    <property type="entry name" value="CfbpA"/>
    <property type="match status" value="1"/>
</dbReference>
<dbReference type="Proteomes" id="UP000031535">
    <property type="component" value="Unassembled WGS sequence"/>
</dbReference>
<dbReference type="Pfam" id="PF13416">
    <property type="entry name" value="SBP_bac_8"/>
    <property type="match status" value="1"/>
</dbReference>
<protein>
    <submittedName>
        <fullName evidence="5">Ferric iron ABC transporter, iron-binding protein</fullName>
    </submittedName>
</protein>
<feature type="binding site" evidence="3">
    <location>
        <position position="226"/>
    </location>
    <ligand>
        <name>Fe cation</name>
        <dbReference type="ChEBI" id="CHEBI:24875"/>
    </ligand>
</feature>
<organism evidence="5 6">
    <name type="scientific">Pseudomonas batumici</name>
    <dbReference type="NCBI Taxonomy" id="226910"/>
    <lineage>
        <taxon>Bacteria</taxon>
        <taxon>Pseudomonadati</taxon>
        <taxon>Pseudomonadota</taxon>
        <taxon>Gammaproteobacteria</taxon>
        <taxon>Pseudomonadales</taxon>
        <taxon>Pseudomonadaceae</taxon>
        <taxon>Pseudomonas</taxon>
    </lineage>
</organism>
<dbReference type="SUPFAM" id="SSF53850">
    <property type="entry name" value="Periplasmic binding protein-like II"/>
    <property type="match status" value="1"/>
</dbReference>
<evidence type="ECO:0000256" key="2">
    <source>
        <dbReference type="ARBA" id="ARBA00022729"/>
    </source>
</evidence>
<keyword evidence="6" id="KW-1185">Reference proteome</keyword>
<dbReference type="PATRIC" id="fig|226910.6.peg.2892"/>